<dbReference type="AlphaFoldDB" id="A0A1Q8E9E4"/>
<dbReference type="EMBL" id="MSJM01000002">
    <property type="protein sequence ID" value="OLF48409.1"/>
    <property type="molecule type" value="Genomic_DNA"/>
</dbReference>
<evidence type="ECO:0000256" key="1">
    <source>
        <dbReference type="SAM" id="SignalP"/>
    </source>
</evidence>
<evidence type="ECO:0000313" key="2">
    <source>
        <dbReference type="EMBL" id="OLF48409.1"/>
    </source>
</evidence>
<evidence type="ECO:0000313" key="3">
    <source>
        <dbReference type="Proteomes" id="UP000186890"/>
    </source>
</evidence>
<feature type="signal peptide" evidence="1">
    <location>
        <begin position="1"/>
        <end position="22"/>
    </location>
</feature>
<comment type="caution">
    <text evidence="2">The sequence shown here is derived from an EMBL/GenBank/DDBJ whole genome shotgun (WGS) entry which is preliminary data.</text>
</comment>
<protein>
    <submittedName>
        <fullName evidence="2">Uncharacterized protein</fullName>
    </submittedName>
</protein>
<keyword evidence="1" id="KW-0732">Signal</keyword>
<gene>
    <name evidence="2" type="ORF">BU202_01975</name>
</gene>
<reference evidence="3" key="1">
    <citation type="submission" date="2016-12" db="EMBL/GenBank/DDBJ databases">
        <authorList>
            <person name="Gulvik C.A."/>
        </authorList>
    </citation>
    <scope>NUCLEOTIDE SEQUENCE [LARGE SCALE GENOMIC DNA]</scope>
    <source>
        <strain evidence="3">NED12-00049-6B</strain>
    </source>
</reference>
<dbReference type="PROSITE" id="PS51257">
    <property type="entry name" value="PROKAR_LIPOPROTEIN"/>
    <property type="match status" value="1"/>
</dbReference>
<proteinExistence type="predicted"/>
<sequence length="231" mass="26659">MKKTIGLAVCFLLFTLGGCALMETKNSRPYIEKQVSNVEKVYPTENVYDLFDTFPSGFQLVYDKLSDKEGYRYSESVELFGDSSKKYLSGKYERSRKELASSIEEVLDTFSVEYTKDGLIRSDTKEKIAFPKEGFLFQNLTLDKSVLASQTVNNYSYNVNTESYFIRYSPFTYPQSNMRDETILMIMGDEPYDKHGFSRSVSLDDGNAVIIERIDEYSVLKNIPLWEKENE</sequence>
<feature type="chain" id="PRO_5012118647" evidence="1">
    <location>
        <begin position="23"/>
        <end position="231"/>
    </location>
</feature>
<keyword evidence="3" id="KW-1185">Reference proteome</keyword>
<organism evidence="2 3">
    <name type="scientific">Streptococcus cuniculi</name>
    <dbReference type="NCBI Taxonomy" id="1432788"/>
    <lineage>
        <taxon>Bacteria</taxon>
        <taxon>Bacillati</taxon>
        <taxon>Bacillota</taxon>
        <taxon>Bacilli</taxon>
        <taxon>Lactobacillales</taxon>
        <taxon>Streptococcaceae</taxon>
        <taxon>Streptococcus</taxon>
    </lineage>
</organism>
<accession>A0A1Q8E9E4</accession>
<dbReference type="Proteomes" id="UP000186890">
    <property type="component" value="Unassembled WGS sequence"/>
</dbReference>
<name>A0A1Q8E9E4_9STRE</name>